<sequence>MLAKKGQTGSSYRVMLVFRTAHEVESWKPSKSHNLVAEDEQGGLVNKPTGSSLGSGSSATCLSSVRNYDDPKNGPRHDPVHRQK</sequence>
<evidence type="ECO:0000313" key="2">
    <source>
        <dbReference type="EMBL" id="OCT52541.1"/>
    </source>
</evidence>
<dbReference type="Proteomes" id="UP000094526">
    <property type="component" value="Unassembled WGS sequence"/>
</dbReference>
<dbReference type="VEuPathDB" id="FungiDB:CLCR_10956"/>
<feature type="region of interest" description="Disordered" evidence="1">
    <location>
        <begin position="26"/>
        <end position="84"/>
    </location>
</feature>
<dbReference type="EMBL" id="LGRB01000008">
    <property type="protein sequence ID" value="OCT52541.1"/>
    <property type="molecule type" value="Genomic_DNA"/>
</dbReference>
<evidence type="ECO:0000256" key="1">
    <source>
        <dbReference type="SAM" id="MobiDB-lite"/>
    </source>
</evidence>
<organism evidence="2 3">
    <name type="scientific">Cladophialophora carrionii</name>
    <dbReference type="NCBI Taxonomy" id="86049"/>
    <lineage>
        <taxon>Eukaryota</taxon>
        <taxon>Fungi</taxon>
        <taxon>Dikarya</taxon>
        <taxon>Ascomycota</taxon>
        <taxon>Pezizomycotina</taxon>
        <taxon>Eurotiomycetes</taxon>
        <taxon>Chaetothyriomycetidae</taxon>
        <taxon>Chaetothyriales</taxon>
        <taxon>Herpotrichiellaceae</taxon>
        <taxon>Cladophialophora</taxon>
    </lineage>
</organism>
<evidence type="ECO:0000313" key="3">
    <source>
        <dbReference type="Proteomes" id="UP000094526"/>
    </source>
</evidence>
<name>A0A1C1CVN2_9EURO</name>
<dbReference type="AlphaFoldDB" id="A0A1C1CVN2"/>
<feature type="compositionally biased region" description="Basic and acidic residues" evidence="1">
    <location>
        <begin position="67"/>
        <end position="84"/>
    </location>
</feature>
<proteinExistence type="predicted"/>
<reference evidence="3" key="1">
    <citation type="submission" date="2015-07" db="EMBL/GenBank/DDBJ databases">
        <authorList>
            <person name="Teixeira M.M."/>
            <person name="Souza R.C."/>
            <person name="Almeida L.G."/>
            <person name="Vicente V.A."/>
            <person name="de Hoog S."/>
            <person name="Bocca A.L."/>
            <person name="de Almeida S.R."/>
            <person name="Vasconcelos A.T."/>
            <person name="Felipe M.S."/>
        </authorList>
    </citation>
    <scope>NUCLEOTIDE SEQUENCE [LARGE SCALE GENOMIC DNA]</scope>
    <source>
        <strain evidence="3">KSF</strain>
    </source>
</reference>
<accession>A0A1C1CVN2</accession>
<comment type="caution">
    <text evidence="2">The sequence shown here is derived from an EMBL/GenBank/DDBJ whole genome shotgun (WGS) entry which is preliminary data.</text>
</comment>
<gene>
    <name evidence="2" type="ORF">CLCR_10956</name>
</gene>
<feature type="compositionally biased region" description="Low complexity" evidence="1">
    <location>
        <begin position="49"/>
        <end position="64"/>
    </location>
</feature>
<keyword evidence="3" id="KW-1185">Reference proteome</keyword>
<protein>
    <submittedName>
        <fullName evidence="2">Uncharacterized protein</fullName>
    </submittedName>
</protein>